<organism evidence="2 3">
    <name type="scientific">Saccharothrix violaceirubra</name>
    <dbReference type="NCBI Taxonomy" id="413306"/>
    <lineage>
        <taxon>Bacteria</taxon>
        <taxon>Bacillati</taxon>
        <taxon>Actinomycetota</taxon>
        <taxon>Actinomycetes</taxon>
        <taxon>Pseudonocardiales</taxon>
        <taxon>Pseudonocardiaceae</taxon>
        <taxon>Saccharothrix</taxon>
    </lineage>
</organism>
<comment type="caution">
    <text evidence="2">The sequence shown here is derived from an EMBL/GenBank/DDBJ whole genome shotgun (WGS) entry which is preliminary data.</text>
</comment>
<reference evidence="2 3" key="1">
    <citation type="submission" date="2020-08" db="EMBL/GenBank/DDBJ databases">
        <title>Sequencing the genomes of 1000 actinobacteria strains.</title>
        <authorList>
            <person name="Klenk H.-P."/>
        </authorList>
    </citation>
    <scope>NUCLEOTIDE SEQUENCE [LARGE SCALE GENOMIC DNA]</scope>
    <source>
        <strain evidence="2 3">DSM 45084</strain>
    </source>
</reference>
<keyword evidence="1" id="KW-1133">Transmembrane helix</keyword>
<dbReference type="AlphaFoldDB" id="A0A7W7WW34"/>
<feature type="transmembrane region" description="Helical" evidence="1">
    <location>
        <begin position="9"/>
        <end position="32"/>
    </location>
</feature>
<evidence type="ECO:0000313" key="2">
    <source>
        <dbReference type="EMBL" id="MBB4965552.1"/>
    </source>
</evidence>
<keyword evidence="1" id="KW-0472">Membrane</keyword>
<evidence type="ECO:0000256" key="1">
    <source>
        <dbReference type="SAM" id="Phobius"/>
    </source>
</evidence>
<evidence type="ECO:0000313" key="3">
    <source>
        <dbReference type="Proteomes" id="UP000542674"/>
    </source>
</evidence>
<dbReference type="Proteomes" id="UP000542674">
    <property type="component" value="Unassembled WGS sequence"/>
</dbReference>
<gene>
    <name evidence="2" type="ORF">F4559_002911</name>
</gene>
<name>A0A7W7WW34_9PSEU</name>
<protein>
    <submittedName>
        <fullName evidence="2">Uncharacterized protein</fullName>
    </submittedName>
</protein>
<dbReference type="EMBL" id="JACHJS010000001">
    <property type="protein sequence ID" value="MBB4965552.1"/>
    <property type="molecule type" value="Genomic_DNA"/>
</dbReference>
<keyword evidence="1" id="KW-0812">Transmembrane</keyword>
<keyword evidence="3" id="KW-1185">Reference proteome</keyword>
<feature type="transmembrane region" description="Helical" evidence="1">
    <location>
        <begin position="52"/>
        <end position="74"/>
    </location>
</feature>
<proteinExistence type="predicted"/>
<accession>A0A7W7WW34</accession>
<dbReference type="RefSeq" id="WP_184669146.1">
    <property type="nucleotide sequence ID" value="NZ_BAABAI010000029.1"/>
</dbReference>
<sequence>MSGSGLNRAVLAVTGVLLLAAGGFGLAVRFAVLDVLVPDAPLVPGVAPPPSWVWWAIAVGGTGFGLLAGCLLTAQVCGGPKSRTWRFDADAGRTELAASTALAPLLAETGAYPGVHAVRGTLAGTRDTPRVTLVISTGRDGEPGVIRHALVTGGLPRLRRALDVDELPAAVEFRLTDEPGARTGQVTAAHVVTDPPG</sequence>